<gene>
    <name evidence="1" type="primary">yaaA</name>
    <name evidence="1" type="ORF">EII10_11120</name>
</gene>
<dbReference type="OrthoDB" id="3210767at2"/>
<dbReference type="InterPro" id="IPR005583">
    <property type="entry name" value="YaaA"/>
</dbReference>
<dbReference type="PANTHER" id="PTHR30283:SF4">
    <property type="entry name" value="PEROXIDE STRESS RESISTANCE PROTEIN YAAA"/>
    <property type="match status" value="1"/>
</dbReference>
<dbReference type="GO" id="GO:0033194">
    <property type="term" value="P:response to hydroperoxide"/>
    <property type="evidence" value="ECO:0007669"/>
    <property type="project" value="TreeGrafter"/>
</dbReference>
<comment type="caution">
    <text evidence="1">The sequence shown here is derived from an EMBL/GenBank/DDBJ whole genome shotgun (WGS) entry which is preliminary data.</text>
</comment>
<organism evidence="1 2">
    <name type="scientific">Actinomyces bowdenii</name>
    <dbReference type="NCBI Taxonomy" id="131109"/>
    <lineage>
        <taxon>Bacteria</taxon>
        <taxon>Bacillati</taxon>
        <taxon>Actinomycetota</taxon>
        <taxon>Actinomycetes</taxon>
        <taxon>Actinomycetales</taxon>
        <taxon>Actinomycetaceae</taxon>
        <taxon>Actinomyces</taxon>
    </lineage>
</organism>
<dbReference type="EMBL" id="RQZC01000026">
    <property type="protein sequence ID" value="RRD24788.1"/>
    <property type="molecule type" value="Genomic_DNA"/>
</dbReference>
<protein>
    <submittedName>
        <fullName evidence="1">Peroxide stress protein YaaA</fullName>
    </submittedName>
</protein>
<proteinExistence type="predicted"/>
<dbReference type="GO" id="GO:0005829">
    <property type="term" value="C:cytosol"/>
    <property type="evidence" value="ECO:0007669"/>
    <property type="project" value="TreeGrafter"/>
</dbReference>
<dbReference type="Proteomes" id="UP000271272">
    <property type="component" value="Unassembled WGS sequence"/>
</dbReference>
<accession>A0A3P1UT60</accession>
<evidence type="ECO:0000313" key="2">
    <source>
        <dbReference type="Proteomes" id="UP000271272"/>
    </source>
</evidence>
<sequence length="270" mass="27455">MPVLILLPPSEGKTPPSSGPPLDLAGLLGSAELGAARLTVMEALSRASASPDAAALLGLGPRSAADAALNLHLATAPCAPAHELFTGVLYEAAALSRHAGGQPGRRILSSSVVILSGLWGAVRATDALPDHRLSMGLALPGLGRMSAFWKRPLAPVLDGLADGVVVDCRSSAYAAAWQPSAQAPPAGGLLRVAVVKEAPHGARTAVSHHAKHTRGLLVGAIIDALAGATLAQEADAESIAGIAQGLEAVHAVELGEPDRRGRRDLRLVLR</sequence>
<keyword evidence="2" id="KW-1185">Reference proteome</keyword>
<name>A0A3P1UT60_9ACTO</name>
<dbReference type="Pfam" id="PF03883">
    <property type="entry name" value="H2O2_YaaD"/>
    <property type="match status" value="1"/>
</dbReference>
<dbReference type="PANTHER" id="PTHR30283">
    <property type="entry name" value="PEROXIDE STRESS RESPONSE PROTEIN YAAA"/>
    <property type="match status" value="1"/>
</dbReference>
<dbReference type="AlphaFoldDB" id="A0A3P1UT60"/>
<reference evidence="1 2" key="1">
    <citation type="submission" date="2018-11" db="EMBL/GenBank/DDBJ databases">
        <title>Genomes From Bacteria Associated with the Canine Oral Cavity: a Test Case for Automated Genome-Based Taxonomic Assignment.</title>
        <authorList>
            <person name="Coil D.A."/>
            <person name="Jospin G."/>
            <person name="Darling A.E."/>
            <person name="Wallis C."/>
            <person name="Davis I.J."/>
            <person name="Harris S."/>
            <person name="Eisen J.A."/>
            <person name="Holcombe L.J."/>
            <person name="O'Flynn C."/>
        </authorList>
    </citation>
    <scope>NUCLEOTIDE SEQUENCE [LARGE SCALE GENOMIC DNA]</scope>
    <source>
        <strain evidence="1 2">OH5050</strain>
    </source>
</reference>
<evidence type="ECO:0000313" key="1">
    <source>
        <dbReference type="EMBL" id="RRD24788.1"/>
    </source>
</evidence>